<gene>
    <name evidence="2" type="ORF">JIG36_48635</name>
</gene>
<keyword evidence="3" id="KW-1185">Reference proteome</keyword>
<evidence type="ECO:0000259" key="1">
    <source>
        <dbReference type="PROSITE" id="PS51747"/>
    </source>
</evidence>
<organism evidence="2 3">
    <name type="scientific">Paractinoplanes ovalisporus</name>
    <dbReference type="NCBI Taxonomy" id="2810368"/>
    <lineage>
        <taxon>Bacteria</taxon>
        <taxon>Bacillati</taxon>
        <taxon>Actinomycetota</taxon>
        <taxon>Actinomycetes</taxon>
        <taxon>Micromonosporales</taxon>
        <taxon>Micromonosporaceae</taxon>
        <taxon>Paractinoplanes</taxon>
    </lineage>
</organism>
<dbReference type="Proteomes" id="UP000632138">
    <property type="component" value="Unassembled WGS sequence"/>
</dbReference>
<comment type="caution">
    <text evidence="2">The sequence shown here is derived from an EMBL/GenBank/DDBJ whole genome shotgun (WGS) entry which is preliminary data.</text>
</comment>
<name>A0ABS2AW46_9ACTN</name>
<dbReference type="EMBL" id="JAENHP010000035">
    <property type="protein sequence ID" value="MBM2623389.1"/>
    <property type="molecule type" value="Genomic_DNA"/>
</dbReference>
<dbReference type="Pfam" id="PF00383">
    <property type="entry name" value="dCMP_cyt_deam_1"/>
    <property type="match status" value="1"/>
</dbReference>
<dbReference type="InterPro" id="IPR016193">
    <property type="entry name" value="Cytidine_deaminase-like"/>
</dbReference>
<dbReference type="PROSITE" id="PS51747">
    <property type="entry name" value="CYT_DCMP_DEAMINASES_2"/>
    <property type="match status" value="1"/>
</dbReference>
<proteinExistence type="predicted"/>
<dbReference type="Gene3D" id="3.40.140.10">
    <property type="entry name" value="Cytidine Deaminase, domain 2"/>
    <property type="match status" value="1"/>
</dbReference>
<protein>
    <recommendedName>
        <fullName evidence="1">CMP/dCMP-type deaminase domain-containing protein</fullName>
    </recommendedName>
</protein>
<dbReference type="RefSeq" id="WP_203383742.1">
    <property type="nucleotide sequence ID" value="NZ_JAENHP010000035.1"/>
</dbReference>
<feature type="domain" description="CMP/dCMP-type deaminase" evidence="1">
    <location>
        <begin position="4"/>
        <end position="120"/>
    </location>
</feature>
<dbReference type="SUPFAM" id="SSF53927">
    <property type="entry name" value="Cytidine deaminase-like"/>
    <property type="match status" value="1"/>
</dbReference>
<accession>A0ABS2AW46</accession>
<dbReference type="InterPro" id="IPR002125">
    <property type="entry name" value="CMP_dCMP_dom"/>
</dbReference>
<reference evidence="2 3" key="1">
    <citation type="submission" date="2021-01" db="EMBL/GenBank/DDBJ databases">
        <title>Actinoplanes sp. nov. LDG1-06 isolated from lichen.</title>
        <authorList>
            <person name="Saeng-In P."/>
            <person name="Phongsopitanun W."/>
            <person name="Kanchanasin P."/>
            <person name="Yuki M."/>
            <person name="Kudo T."/>
            <person name="Ohkuma M."/>
            <person name="Tanasupawat S."/>
        </authorList>
    </citation>
    <scope>NUCLEOTIDE SEQUENCE [LARGE SCALE GENOMIC DNA]</scope>
    <source>
        <strain evidence="2 3">LDG1-06</strain>
    </source>
</reference>
<evidence type="ECO:0000313" key="2">
    <source>
        <dbReference type="EMBL" id="MBM2623389.1"/>
    </source>
</evidence>
<sequence>MDAEFRRRFMRLAVDEALKSPEGQPRVGVVIARNLEVLCSGSRGEMPGGLHAEQVALKKANDQGISLHGATAFTTLEPCSNSRTGRVPCADLLAGAGVSDVYIGRYDINPQVYRLGWRALVDNGIHCWDFDADFRDELELITARFEGFFLRRNGLEGVAKFDHTQNGGQYVFSVDESIDSPCWNTRWGTCGADSVYANAGHPGVVALARYARKFDEIDDPDALDYGSHFAKVGIGDIAVFRNNTGHVLCQVLDVEPTVDYGGGPHVSVKIAYQIRLRN</sequence>
<evidence type="ECO:0000313" key="3">
    <source>
        <dbReference type="Proteomes" id="UP000632138"/>
    </source>
</evidence>